<feature type="binding site" evidence="4">
    <location>
        <begin position="59"/>
        <end position="62"/>
    </location>
    <ligand>
        <name>GTP</name>
        <dbReference type="ChEBI" id="CHEBI:37565"/>
    </ligand>
</feature>
<keyword evidence="3 4" id="KW-0342">GTP-binding</keyword>
<evidence type="ECO:0000313" key="7">
    <source>
        <dbReference type="EMBL" id="EAT16718.1"/>
    </source>
</evidence>
<sequence>MRFIVITGLSGSGKSTAAKVLEDEGFYVIDNFPLTLLPTFFEQGGGNVVDSVGVAIVMDVRNPHFVTGYEQIFAAVRQAGHEPEIFFFDAADDELIRRFSTTRRRHPLSNYSTVSAAICQERSLLQPLRDIATVVFDTSLLSVHQLKAAVLRTLHGSPDAGVPMSIRLQSFGFRYGVPLESDLVIDVRFLPNPHYDESLRPLTGCDKPVRDFVLGQQESQEFLQRTQSWLDFLIPRYRREGKRYLTISIGCTGGHHRSVALVEALRDCLKESQDVTITHRDLIKEEG</sequence>
<keyword evidence="1 4" id="KW-0547">Nucleotide-binding</keyword>
<feature type="domain" description="RapZ-like N-terminal" evidence="5">
    <location>
        <begin position="1"/>
        <end position="156"/>
    </location>
</feature>
<reference evidence="7" key="1">
    <citation type="submission" date="2006-05" db="EMBL/GenBank/DDBJ databases">
        <title>Annotation of the draft genome assembly of Desulfuromonas acetoxidans DSM 684.</title>
        <authorList>
            <consortium name="US DOE Joint Genome Institute (JGI-ORNL)"/>
            <person name="Larimer F."/>
            <person name="Land M."/>
            <person name="Hauser L."/>
        </authorList>
    </citation>
    <scope>NUCLEOTIDE SEQUENCE [LARGE SCALE GENOMIC DNA]</scope>
    <source>
        <strain evidence="7">DSM 684</strain>
    </source>
</reference>
<proteinExistence type="inferred from homology"/>
<dbReference type="OrthoDB" id="9784461at2"/>
<reference evidence="7" key="2">
    <citation type="submission" date="2006-05" db="EMBL/GenBank/DDBJ databases">
        <title>Sequencing of the draft genome and assembly of Desulfuromonas acetoxidans DSM 684.</title>
        <authorList>
            <consortium name="US DOE Joint Genome Institute (JGI-PGF)"/>
            <person name="Copeland A."/>
            <person name="Lucas S."/>
            <person name="Lapidus A."/>
            <person name="Barry K."/>
            <person name="Detter J.C."/>
            <person name="Glavina del Rio T."/>
            <person name="Hammon N."/>
            <person name="Israni S."/>
            <person name="Dalin E."/>
            <person name="Tice H."/>
            <person name="Bruce D."/>
            <person name="Pitluck S."/>
            <person name="Richardson P."/>
        </authorList>
    </citation>
    <scope>NUCLEOTIDE SEQUENCE [LARGE SCALE GENOMIC DNA]</scope>
    <source>
        <strain evidence="7">DSM 684</strain>
    </source>
</reference>
<dbReference type="InterPro" id="IPR005337">
    <property type="entry name" value="RapZ-like"/>
</dbReference>
<dbReference type="SUPFAM" id="SSF52540">
    <property type="entry name" value="P-loop containing nucleoside triphosphate hydrolases"/>
    <property type="match status" value="1"/>
</dbReference>
<evidence type="ECO:0000259" key="6">
    <source>
        <dbReference type="Pfam" id="PF22740"/>
    </source>
</evidence>
<dbReference type="Pfam" id="PF03668">
    <property type="entry name" value="RapZ-like_N"/>
    <property type="match status" value="1"/>
</dbReference>
<dbReference type="Proteomes" id="UP000005695">
    <property type="component" value="Unassembled WGS sequence"/>
</dbReference>
<accession>Q1K313</accession>
<dbReference type="Gene3D" id="3.40.50.300">
    <property type="entry name" value="P-loop containing nucleotide triphosphate hydrolases"/>
    <property type="match status" value="1"/>
</dbReference>
<dbReference type="HAMAP" id="MF_00636">
    <property type="entry name" value="RapZ_like"/>
    <property type="match status" value="1"/>
</dbReference>
<feature type="binding site" evidence="4">
    <location>
        <begin position="8"/>
        <end position="15"/>
    </location>
    <ligand>
        <name>ATP</name>
        <dbReference type="ChEBI" id="CHEBI:30616"/>
    </ligand>
</feature>
<keyword evidence="2 4" id="KW-0067">ATP-binding</keyword>
<dbReference type="AlphaFoldDB" id="Q1K313"/>
<dbReference type="GO" id="GO:0005524">
    <property type="term" value="F:ATP binding"/>
    <property type="evidence" value="ECO:0007669"/>
    <property type="project" value="UniProtKB-UniRule"/>
</dbReference>
<evidence type="ECO:0000313" key="8">
    <source>
        <dbReference type="Proteomes" id="UP000005695"/>
    </source>
</evidence>
<dbReference type="PANTHER" id="PTHR30448">
    <property type="entry name" value="RNASE ADAPTER PROTEIN RAPZ"/>
    <property type="match status" value="1"/>
</dbReference>
<evidence type="ECO:0000256" key="1">
    <source>
        <dbReference type="ARBA" id="ARBA00022741"/>
    </source>
</evidence>
<dbReference type="NCBIfam" id="NF003828">
    <property type="entry name" value="PRK05416.1"/>
    <property type="match status" value="1"/>
</dbReference>
<dbReference type="RefSeq" id="WP_005998128.1">
    <property type="nucleotide sequence ID" value="NZ_AAEW02000003.1"/>
</dbReference>
<evidence type="ECO:0000259" key="5">
    <source>
        <dbReference type="Pfam" id="PF03668"/>
    </source>
</evidence>
<evidence type="ECO:0000256" key="3">
    <source>
        <dbReference type="ARBA" id="ARBA00023134"/>
    </source>
</evidence>
<feature type="domain" description="RapZ C-terminal" evidence="6">
    <location>
        <begin position="164"/>
        <end position="282"/>
    </location>
</feature>
<dbReference type="InterPro" id="IPR053930">
    <property type="entry name" value="RapZ-like_N"/>
</dbReference>
<dbReference type="PANTHER" id="PTHR30448:SF0">
    <property type="entry name" value="RNASE ADAPTER PROTEIN RAPZ"/>
    <property type="match status" value="1"/>
</dbReference>
<comment type="caution">
    <text evidence="7">The sequence shown here is derived from an EMBL/GenBank/DDBJ whole genome shotgun (WGS) entry which is preliminary data.</text>
</comment>
<keyword evidence="8" id="KW-1185">Reference proteome</keyword>
<dbReference type="EMBL" id="AAEW02000003">
    <property type="protein sequence ID" value="EAT16718.1"/>
    <property type="molecule type" value="Genomic_DNA"/>
</dbReference>
<dbReference type="PIRSF" id="PIRSF005052">
    <property type="entry name" value="P-loopkin"/>
    <property type="match status" value="1"/>
</dbReference>
<dbReference type="Pfam" id="PF22740">
    <property type="entry name" value="PapZ_C"/>
    <property type="match status" value="1"/>
</dbReference>
<dbReference type="GO" id="GO:0005525">
    <property type="term" value="F:GTP binding"/>
    <property type="evidence" value="ECO:0007669"/>
    <property type="project" value="UniProtKB-UniRule"/>
</dbReference>
<evidence type="ECO:0000256" key="2">
    <source>
        <dbReference type="ARBA" id="ARBA00022840"/>
    </source>
</evidence>
<dbReference type="InterPro" id="IPR053931">
    <property type="entry name" value="RapZ_C"/>
</dbReference>
<name>Q1K313_DESA6</name>
<organism evidence="7 8">
    <name type="scientific">Desulfuromonas acetoxidans (strain DSM 684 / 11070)</name>
    <dbReference type="NCBI Taxonomy" id="281689"/>
    <lineage>
        <taxon>Bacteria</taxon>
        <taxon>Pseudomonadati</taxon>
        <taxon>Thermodesulfobacteriota</taxon>
        <taxon>Desulfuromonadia</taxon>
        <taxon>Desulfuromonadales</taxon>
        <taxon>Desulfuromonadaceae</taxon>
        <taxon>Desulfuromonas</taxon>
    </lineage>
</organism>
<protein>
    <submittedName>
        <fullName evidence="7">Uncharacterized P-loop ATPase protein UPF0042</fullName>
    </submittedName>
</protein>
<dbReference type="InterPro" id="IPR027417">
    <property type="entry name" value="P-loop_NTPase"/>
</dbReference>
<evidence type="ECO:0000256" key="4">
    <source>
        <dbReference type="HAMAP-Rule" id="MF_00636"/>
    </source>
</evidence>
<gene>
    <name evidence="7" type="ORF">Dace_1969</name>
</gene>